<dbReference type="Gene3D" id="1.25.10.10">
    <property type="entry name" value="Leucine-rich Repeat Variant"/>
    <property type="match status" value="1"/>
</dbReference>
<keyword evidence="2" id="KW-1185">Reference proteome</keyword>
<gene>
    <name evidence="1" type="ORF">HAX54_048038</name>
</gene>
<evidence type="ECO:0000313" key="2">
    <source>
        <dbReference type="Proteomes" id="UP000823775"/>
    </source>
</evidence>
<dbReference type="InterPro" id="IPR016024">
    <property type="entry name" value="ARM-type_fold"/>
</dbReference>
<accession>A0ABS8STN6</accession>
<comment type="caution">
    <text evidence="1">The sequence shown here is derived from an EMBL/GenBank/DDBJ whole genome shotgun (WGS) entry which is preliminary data.</text>
</comment>
<dbReference type="Proteomes" id="UP000823775">
    <property type="component" value="Unassembled WGS sequence"/>
</dbReference>
<name>A0ABS8STN6_DATST</name>
<protein>
    <submittedName>
        <fullName evidence="1">Uncharacterized protein</fullName>
    </submittedName>
</protein>
<dbReference type="EMBL" id="JACEIK010000789">
    <property type="protein sequence ID" value="MCD7462231.1"/>
    <property type="molecule type" value="Genomic_DNA"/>
</dbReference>
<sequence length="199" mass="22024">MELLKWMIRKKTMSTVAKLIEQLHANKSSRWKKNLLQHATRHSQSQKRKHEVHLSTWPSNATIHLLHSQKWHLWQILKSDSAEARKAAAEAIFQLNQMQLLLARIMLAFSDSIPKIIDSGAIRASSRPLTSENDVCVRASAAEALEVLSLKSTKAKKAAADSQGVPILIGAVVAPSKECMQGEGRRASAVALNTSFMAL</sequence>
<dbReference type="PANTHER" id="PTHR46369:SF1">
    <property type="entry name" value="PROTEIN CELLULOSE SYNTHASE INTERACTIVE 3"/>
    <property type="match status" value="1"/>
</dbReference>
<evidence type="ECO:0000313" key="1">
    <source>
        <dbReference type="EMBL" id="MCD7462231.1"/>
    </source>
</evidence>
<dbReference type="SUPFAM" id="SSF48371">
    <property type="entry name" value="ARM repeat"/>
    <property type="match status" value="1"/>
</dbReference>
<proteinExistence type="predicted"/>
<dbReference type="InterPro" id="IPR011989">
    <property type="entry name" value="ARM-like"/>
</dbReference>
<organism evidence="1 2">
    <name type="scientific">Datura stramonium</name>
    <name type="common">Jimsonweed</name>
    <name type="synonym">Common thornapple</name>
    <dbReference type="NCBI Taxonomy" id="4076"/>
    <lineage>
        <taxon>Eukaryota</taxon>
        <taxon>Viridiplantae</taxon>
        <taxon>Streptophyta</taxon>
        <taxon>Embryophyta</taxon>
        <taxon>Tracheophyta</taxon>
        <taxon>Spermatophyta</taxon>
        <taxon>Magnoliopsida</taxon>
        <taxon>eudicotyledons</taxon>
        <taxon>Gunneridae</taxon>
        <taxon>Pentapetalae</taxon>
        <taxon>asterids</taxon>
        <taxon>lamiids</taxon>
        <taxon>Solanales</taxon>
        <taxon>Solanaceae</taxon>
        <taxon>Solanoideae</taxon>
        <taxon>Datureae</taxon>
        <taxon>Datura</taxon>
    </lineage>
</organism>
<dbReference type="PANTHER" id="PTHR46369">
    <property type="entry name" value="PROTEIN CELLULOSE SYNTHASE INTERACTIVE 1"/>
    <property type="match status" value="1"/>
</dbReference>
<reference evidence="1 2" key="1">
    <citation type="journal article" date="2021" name="BMC Genomics">
        <title>Datura genome reveals duplications of psychoactive alkaloid biosynthetic genes and high mutation rate following tissue culture.</title>
        <authorList>
            <person name="Rajewski A."/>
            <person name="Carter-House D."/>
            <person name="Stajich J."/>
            <person name="Litt A."/>
        </authorList>
    </citation>
    <scope>NUCLEOTIDE SEQUENCE [LARGE SCALE GENOMIC DNA]</scope>
    <source>
        <strain evidence="1">AR-01</strain>
    </source>
</reference>
<dbReference type="InterPro" id="IPR044297">
    <property type="entry name" value="CSI1/2/3"/>
</dbReference>